<dbReference type="PANTHER" id="PTHR47572">
    <property type="entry name" value="LIPOPROTEIN-RELATED"/>
    <property type="match status" value="1"/>
</dbReference>
<name>A0A5S4YD26_9BRAD</name>
<feature type="domain" description="SMP-30/Gluconolactonase/LRE-like region" evidence="2">
    <location>
        <begin position="2"/>
        <end position="59"/>
    </location>
</feature>
<dbReference type="InterPro" id="IPR011042">
    <property type="entry name" value="6-blade_b-propeller_TolB-like"/>
</dbReference>
<dbReference type="PANTHER" id="PTHR47572:SF4">
    <property type="entry name" value="LACTONASE DRP35"/>
    <property type="match status" value="1"/>
</dbReference>
<dbReference type="Gene3D" id="2.120.10.30">
    <property type="entry name" value="TolB, C-terminal domain"/>
    <property type="match status" value="1"/>
</dbReference>
<gene>
    <name evidence="3" type="ORF">FXV83_39720</name>
</gene>
<evidence type="ECO:0000313" key="3">
    <source>
        <dbReference type="EMBL" id="TYO61155.1"/>
    </source>
</evidence>
<keyword evidence="4" id="KW-1185">Reference proteome</keyword>
<evidence type="ECO:0000313" key="4">
    <source>
        <dbReference type="Proteomes" id="UP000324797"/>
    </source>
</evidence>
<keyword evidence="1" id="KW-0378">Hydrolase</keyword>
<reference evidence="3 4" key="1">
    <citation type="submission" date="2019-08" db="EMBL/GenBank/DDBJ databases">
        <title>Bradyrhizobium hipponensis sp. nov., a rhizobium isolated from a Lupinus angustifolius root nodule in Tunisia.</title>
        <authorList>
            <person name="Off K."/>
            <person name="Rejili M."/>
            <person name="Mars M."/>
            <person name="Brachmann A."/>
            <person name="Marin M."/>
        </authorList>
    </citation>
    <scope>NUCLEOTIDE SEQUENCE [LARGE SCALE GENOMIC DNA]</scope>
    <source>
        <strain evidence="4">aSej3</strain>
    </source>
</reference>
<proteinExistence type="predicted"/>
<evidence type="ECO:0000259" key="2">
    <source>
        <dbReference type="Pfam" id="PF08450"/>
    </source>
</evidence>
<sequence length="176" mass="19252">MTKSTGCPDGMKVDEAGRVFCTGAGSVWVFEPDRKLIWIIETPENCVNVALVGGDLRTLPVDREYFRLHSSREGDRFASPVIQESKELLSPANWRFGCWVLDALRGRRVDEIRLEAGGDACIGTEWVDKPRAHFGRFDHTPEIVLPTDVAGLSCGTDPSCNSVVRASSMSAATIAP</sequence>
<dbReference type="InterPro" id="IPR051262">
    <property type="entry name" value="SMP-30/CGR1_Lactonase"/>
</dbReference>
<dbReference type="EMBL" id="VSTH01000203">
    <property type="protein sequence ID" value="TYO61155.1"/>
    <property type="molecule type" value="Genomic_DNA"/>
</dbReference>
<dbReference type="Proteomes" id="UP000324797">
    <property type="component" value="Unassembled WGS sequence"/>
</dbReference>
<protein>
    <submittedName>
        <fullName evidence="3">SMP-30/gluconolactonase/LRE family protein</fullName>
    </submittedName>
</protein>
<accession>A0A5S4YD26</accession>
<dbReference type="InterPro" id="IPR013658">
    <property type="entry name" value="SGL"/>
</dbReference>
<comment type="caution">
    <text evidence="3">The sequence shown here is derived from an EMBL/GenBank/DDBJ whole genome shotgun (WGS) entry which is preliminary data.</text>
</comment>
<evidence type="ECO:0000256" key="1">
    <source>
        <dbReference type="ARBA" id="ARBA00022801"/>
    </source>
</evidence>
<dbReference type="Pfam" id="PF08450">
    <property type="entry name" value="SGL"/>
    <property type="match status" value="1"/>
</dbReference>
<dbReference type="GO" id="GO:0016787">
    <property type="term" value="F:hydrolase activity"/>
    <property type="evidence" value="ECO:0007669"/>
    <property type="project" value="UniProtKB-KW"/>
</dbReference>
<organism evidence="3 4">
    <name type="scientific">Bradyrhizobium hipponense</name>
    <dbReference type="NCBI Taxonomy" id="2605638"/>
    <lineage>
        <taxon>Bacteria</taxon>
        <taxon>Pseudomonadati</taxon>
        <taxon>Pseudomonadota</taxon>
        <taxon>Alphaproteobacteria</taxon>
        <taxon>Hyphomicrobiales</taxon>
        <taxon>Nitrobacteraceae</taxon>
        <taxon>Bradyrhizobium</taxon>
    </lineage>
</organism>
<dbReference type="AlphaFoldDB" id="A0A5S4YD26"/>
<dbReference type="SUPFAM" id="SSF63829">
    <property type="entry name" value="Calcium-dependent phosphotriesterase"/>
    <property type="match status" value="1"/>
</dbReference>